<sequence>MERSLLNNEESLFIKGQIVGENSVISSKEGIYPNAVKIERSEDFNTSDDNISIKEEMLDDDNCEIWDKKEHVTSCSSSAFEMEKILCLNGNESILFIKDEIIDENCKIESEEECSKPGYSDSIKFETSEDLNTNEDHIVGENGKI</sequence>
<organism evidence="1 2">
    <name type="scientific">Henosepilachna vigintioctopunctata</name>
    <dbReference type="NCBI Taxonomy" id="420089"/>
    <lineage>
        <taxon>Eukaryota</taxon>
        <taxon>Metazoa</taxon>
        <taxon>Ecdysozoa</taxon>
        <taxon>Arthropoda</taxon>
        <taxon>Hexapoda</taxon>
        <taxon>Insecta</taxon>
        <taxon>Pterygota</taxon>
        <taxon>Neoptera</taxon>
        <taxon>Endopterygota</taxon>
        <taxon>Coleoptera</taxon>
        <taxon>Polyphaga</taxon>
        <taxon>Cucujiformia</taxon>
        <taxon>Coccinelloidea</taxon>
        <taxon>Coccinellidae</taxon>
        <taxon>Epilachninae</taxon>
        <taxon>Epilachnini</taxon>
        <taxon>Henosepilachna</taxon>
    </lineage>
</organism>
<keyword evidence="2" id="KW-1185">Reference proteome</keyword>
<dbReference type="EMBL" id="JARQZJ010000127">
    <property type="protein sequence ID" value="KAK9891258.1"/>
    <property type="molecule type" value="Genomic_DNA"/>
</dbReference>
<gene>
    <name evidence="1" type="ORF">WA026_013569</name>
</gene>
<reference evidence="1 2" key="1">
    <citation type="submission" date="2023-03" db="EMBL/GenBank/DDBJ databases">
        <title>Genome insight into feeding habits of ladybird beetles.</title>
        <authorList>
            <person name="Li H.-S."/>
            <person name="Huang Y.-H."/>
            <person name="Pang H."/>
        </authorList>
    </citation>
    <scope>NUCLEOTIDE SEQUENCE [LARGE SCALE GENOMIC DNA]</scope>
    <source>
        <strain evidence="1">SYSU_2023b</strain>
        <tissue evidence="1">Whole body</tissue>
    </source>
</reference>
<dbReference type="Proteomes" id="UP001431783">
    <property type="component" value="Unassembled WGS sequence"/>
</dbReference>
<accession>A0AAW1VF54</accession>
<proteinExistence type="predicted"/>
<comment type="caution">
    <text evidence="1">The sequence shown here is derived from an EMBL/GenBank/DDBJ whole genome shotgun (WGS) entry which is preliminary data.</text>
</comment>
<evidence type="ECO:0000313" key="2">
    <source>
        <dbReference type="Proteomes" id="UP001431783"/>
    </source>
</evidence>
<name>A0AAW1VF54_9CUCU</name>
<evidence type="ECO:0000313" key="1">
    <source>
        <dbReference type="EMBL" id="KAK9891258.1"/>
    </source>
</evidence>
<dbReference type="AlphaFoldDB" id="A0AAW1VF54"/>
<protein>
    <submittedName>
        <fullName evidence="1">Uncharacterized protein</fullName>
    </submittedName>
</protein>